<dbReference type="InterPro" id="IPR051980">
    <property type="entry name" value="WD_repeat_MORG1"/>
</dbReference>
<dbReference type="GO" id="GO:0005737">
    <property type="term" value="C:cytoplasm"/>
    <property type="evidence" value="ECO:0007669"/>
    <property type="project" value="UniProtKB-SubCell"/>
</dbReference>
<comment type="similarity">
    <text evidence="3">Belongs to the WD repeat MORG1 family.</text>
</comment>
<dbReference type="InterPro" id="IPR001680">
    <property type="entry name" value="WD40_rpt"/>
</dbReference>
<dbReference type="Proteomes" id="UP001608902">
    <property type="component" value="Unassembled WGS sequence"/>
</dbReference>
<comment type="caution">
    <text evidence="7">The sequence shown here is derived from an EMBL/GenBank/DDBJ whole genome shotgun (WGS) entry which is preliminary data.</text>
</comment>
<organism evidence="7 8">
    <name type="scientific">Gnathostoma spinigerum</name>
    <dbReference type="NCBI Taxonomy" id="75299"/>
    <lineage>
        <taxon>Eukaryota</taxon>
        <taxon>Metazoa</taxon>
        <taxon>Ecdysozoa</taxon>
        <taxon>Nematoda</taxon>
        <taxon>Chromadorea</taxon>
        <taxon>Rhabditida</taxon>
        <taxon>Spirurina</taxon>
        <taxon>Gnathostomatomorpha</taxon>
        <taxon>Gnathostomatoidea</taxon>
        <taxon>Gnathostomatidae</taxon>
        <taxon>Gnathostoma</taxon>
    </lineage>
</organism>
<dbReference type="AlphaFoldDB" id="A0ABD6EI89"/>
<dbReference type="PANTHER" id="PTHR22842:SF3">
    <property type="entry name" value="WD REPEAT DOMAIN-CONTAINING PROTEIN 83"/>
    <property type="match status" value="1"/>
</dbReference>
<gene>
    <name evidence="7" type="ORF">AB6A40_004583</name>
</gene>
<evidence type="ECO:0000256" key="2">
    <source>
        <dbReference type="ARBA" id="ARBA00022490"/>
    </source>
</evidence>
<evidence type="ECO:0000256" key="3">
    <source>
        <dbReference type="ARBA" id="ARBA00038145"/>
    </source>
</evidence>
<dbReference type="SUPFAM" id="SSF50978">
    <property type="entry name" value="WD40 repeat-like"/>
    <property type="match status" value="1"/>
</dbReference>
<evidence type="ECO:0000313" key="8">
    <source>
        <dbReference type="Proteomes" id="UP001608902"/>
    </source>
</evidence>
<keyword evidence="2" id="KW-0963">Cytoplasm</keyword>
<accession>A0ABD6EI89</accession>
<evidence type="ECO:0000313" key="7">
    <source>
        <dbReference type="EMBL" id="MFH4977874.1"/>
    </source>
</evidence>
<keyword evidence="6" id="KW-0853">WD repeat</keyword>
<dbReference type="PROSITE" id="PS50294">
    <property type="entry name" value="WD_REPEATS_REGION"/>
    <property type="match status" value="1"/>
</dbReference>
<dbReference type="Pfam" id="PF00400">
    <property type="entry name" value="WD40"/>
    <property type="match status" value="5"/>
</dbReference>
<dbReference type="PROSITE" id="PS50082">
    <property type="entry name" value="WD_REPEATS_2"/>
    <property type="match status" value="2"/>
</dbReference>
<name>A0ABD6EI89_9BILA</name>
<evidence type="ECO:0000256" key="4">
    <source>
        <dbReference type="ARBA" id="ARBA00040453"/>
    </source>
</evidence>
<keyword evidence="8" id="KW-1185">Reference proteome</keyword>
<dbReference type="CDD" id="cd00200">
    <property type="entry name" value="WD40"/>
    <property type="match status" value="1"/>
</dbReference>
<reference evidence="7 8" key="1">
    <citation type="submission" date="2024-08" db="EMBL/GenBank/DDBJ databases">
        <title>Gnathostoma spinigerum genome.</title>
        <authorList>
            <person name="Gonzalez-Bertolin B."/>
            <person name="Monzon S."/>
            <person name="Zaballos A."/>
            <person name="Jimenez P."/>
            <person name="Dekumyoy P."/>
            <person name="Varona S."/>
            <person name="Cuesta I."/>
            <person name="Sumanam S."/>
            <person name="Adisakwattana P."/>
            <person name="Gasser R.B."/>
            <person name="Hernandez-Gonzalez A."/>
            <person name="Young N.D."/>
            <person name="Perteguer M.J."/>
        </authorList>
    </citation>
    <scope>NUCLEOTIDE SEQUENCE [LARGE SCALE GENOMIC DNA]</scope>
    <source>
        <strain evidence="7">AL3</strain>
        <tissue evidence="7">Liver</tissue>
    </source>
</reference>
<dbReference type="EMBL" id="JBGFUD010002684">
    <property type="protein sequence ID" value="MFH4977874.1"/>
    <property type="molecule type" value="Genomic_DNA"/>
</dbReference>
<protein>
    <recommendedName>
        <fullName evidence="4">WD repeat domain-containing protein 83</fullName>
    </recommendedName>
    <alternativeName>
        <fullName evidence="5">Mitogen-activated protein kinase organizer 1</fullName>
    </alternativeName>
</protein>
<proteinExistence type="inferred from homology"/>
<dbReference type="PANTHER" id="PTHR22842">
    <property type="entry name" value="WD40 REPEAT PROTEIN"/>
    <property type="match status" value="1"/>
</dbReference>
<evidence type="ECO:0000256" key="5">
    <source>
        <dbReference type="ARBA" id="ARBA00042222"/>
    </source>
</evidence>
<evidence type="ECO:0000256" key="1">
    <source>
        <dbReference type="ARBA" id="ARBA00004496"/>
    </source>
</evidence>
<evidence type="ECO:0000256" key="6">
    <source>
        <dbReference type="PROSITE-ProRule" id="PRU00221"/>
    </source>
</evidence>
<dbReference type="InterPro" id="IPR036322">
    <property type="entry name" value="WD40_repeat_dom_sf"/>
</dbReference>
<sequence length="307" mass="33777">MSSVKSAVPSLLSNEVDCKQGAVRAVRFNVNGNYCLSCGSDKSVKLWNPFTGVLLKTYTGTGWEVLDARGSSDNSQILAGGLDKQLTIFDVESGKILRRYKGHNGKVNSVAFNEESTVAFSASQDGSVRCYDVRQKSDPIQVLHEATDAILSIDVGSNEIITGSADENVRIYSIREGRMTIDYMGESVTCVQLSPDGQSVLVSTMDSTVRLIDKVNGHLLAEYKGHINRDYRVESCTLSDEMHVISGSENGDVYVWNLLSMSVVQRLHHRSKIIHSISAHPSKPYLLTAANNHFFLWKPVETDEPDA</sequence>
<comment type="subcellular location">
    <subcellularLocation>
        <location evidence="1">Cytoplasm</location>
    </subcellularLocation>
</comment>
<feature type="repeat" description="WD" evidence="6">
    <location>
        <begin position="16"/>
        <end position="57"/>
    </location>
</feature>
<dbReference type="Gene3D" id="2.130.10.10">
    <property type="entry name" value="YVTN repeat-like/Quinoprotein amine dehydrogenase"/>
    <property type="match status" value="1"/>
</dbReference>
<dbReference type="SMART" id="SM00320">
    <property type="entry name" value="WD40"/>
    <property type="match status" value="7"/>
</dbReference>
<dbReference type="InterPro" id="IPR015943">
    <property type="entry name" value="WD40/YVTN_repeat-like_dom_sf"/>
</dbReference>
<feature type="repeat" description="WD" evidence="6">
    <location>
        <begin position="100"/>
        <end position="141"/>
    </location>
</feature>